<evidence type="ECO:0000313" key="1">
    <source>
        <dbReference type="EMBL" id="ALU28450.1"/>
    </source>
</evidence>
<sequence>MNPTELAIEQVLCNLADNNQEFAVIFQKEKKTIKECCQYIASEVKKMKRGFINEVELIGLAKEYYSNDKLEFTKVNFTTSVASNDPKFVEKMKEREEKKENNPIISKTKKKIPLQMTIFDVLEQ</sequence>
<dbReference type="KEGG" id="mod:AS202_19915"/>
<gene>
    <name evidence="1" type="ORF">AS202_19915</name>
</gene>
<keyword evidence="1" id="KW-0614">Plasmid</keyword>
<protein>
    <recommendedName>
        <fullName evidence="3">PcfK-like protein</fullName>
    </recommendedName>
</protein>
<evidence type="ECO:0008006" key="3">
    <source>
        <dbReference type="Google" id="ProtNLM"/>
    </source>
</evidence>
<dbReference type="EMBL" id="CP013691">
    <property type="protein sequence ID" value="ALU28450.1"/>
    <property type="molecule type" value="Genomic_DNA"/>
</dbReference>
<reference evidence="2" key="1">
    <citation type="journal article" date="2016" name="J. Zhejiang Univ. Sci. B">
        <title>Antibiotic resistance mechanisms of Myroides sp.</title>
        <authorList>
            <person name="Hu S."/>
            <person name="Yuan S."/>
            <person name="Qu H."/>
            <person name="Jiang T."/>
            <person name="Zhou Y."/>
            <person name="Wang M."/>
            <person name="Ming D."/>
        </authorList>
    </citation>
    <scope>NUCLEOTIDE SEQUENCE [LARGE SCALE GENOMIC DNA]</scope>
    <source>
        <strain evidence="2">PR63039</strain>
    </source>
</reference>
<evidence type="ECO:0000313" key="2">
    <source>
        <dbReference type="Proteomes" id="UP000069030"/>
    </source>
</evidence>
<organism evidence="1 2">
    <name type="scientific">Myroides odoratimimus</name>
    <dbReference type="NCBI Taxonomy" id="76832"/>
    <lineage>
        <taxon>Bacteria</taxon>
        <taxon>Pseudomonadati</taxon>
        <taxon>Bacteroidota</taxon>
        <taxon>Flavobacteriia</taxon>
        <taxon>Flavobacteriales</taxon>
        <taxon>Flavobacteriaceae</taxon>
        <taxon>Myroides</taxon>
    </lineage>
</organism>
<name>A0AAI8C9M0_9FLAO</name>
<dbReference type="InterPro" id="IPR025624">
    <property type="entry name" value="PcfK"/>
</dbReference>
<dbReference type="RefSeq" id="WP_058700095.1">
    <property type="nucleotide sequence ID" value="NZ_CP013691.1"/>
</dbReference>
<dbReference type="AlphaFoldDB" id="A0AAI8C9M0"/>
<accession>A0AAI8C9M0</accession>
<dbReference type="Proteomes" id="UP000069030">
    <property type="component" value="Plasmid p63039"/>
</dbReference>
<dbReference type="Pfam" id="PF14058">
    <property type="entry name" value="PcfK"/>
    <property type="match status" value="1"/>
</dbReference>
<proteinExistence type="predicted"/>
<geneLocation type="plasmid" evidence="1 2">
    <name>p63039</name>
</geneLocation>